<dbReference type="OrthoDB" id="10261079at2759"/>
<dbReference type="RefSeq" id="XP_018011056.1">
    <property type="nucleotide sequence ID" value="XM_018155567.2"/>
</dbReference>
<dbReference type="GeneID" id="108668367"/>
<evidence type="ECO:0000256" key="1">
    <source>
        <dbReference type="SAM" id="MobiDB-lite"/>
    </source>
</evidence>
<protein>
    <submittedName>
        <fullName evidence="3">Cysteine and histidine-rich domain-containing protein 1</fullName>
    </submittedName>
</protein>
<dbReference type="PANTHER" id="PTHR46983">
    <property type="entry name" value="CYSTEINE AND HISTIDINE-RICH DOMAIN-CONTAINING PROTEIN 1"/>
    <property type="match status" value="1"/>
</dbReference>
<evidence type="ECO:0000313" key="2">
    <source>
        <dbReference type="Proteomes" id="UP000694843"/>
    </source>
</evidence>
<accession>A0A8B7NBS8</accession>
<dbReference type="CTD" id="42874"/>
<name>A0A8B7NBS8_HYAAZ</name>
<organism evidence="2 3">
    <name type="scientific">Hyalella azteca</name>
    <name type="common">Amphipod</name>
    <dbReference type="NCBI Taxonomy" id="294128"/>
    <lineage>
        <taxon>Eukaryota</taxon>
        <taxon>Metazoa</taxon>
        <taxon>Ecdysozoa</taxon>
        <taxon>Arthropoda</taxon>
        <taxon>Crustacea</taxon>
        <taxon>Multicrustacea</taxon>
        <taxon>Malacostraca</taxon>
        <taxon>Eumalacostraca</taxon>
        <taxon>Peracarida</taxon>
        <taxon>Amphipoda</taxon>
        <taxon>Senticaudata</taxon>
        <taxon>Talitrida</taxon>
        <taxon>Talitroidea</taxon>
        <taxon>Hyalellidae</taxon>
        <taxon>Hyalella</taxon>
    </lineage>
</organism>
<dbReference type="SUPFAM" id="SSF49764">
    <property type="entry name" value="HSP20-like chaperones"/>
    <property type="match status" value="1"/>
</dbReference>
<dbReference type="Pfam" id="PF04968">
    <property type="entry name" value="CHORD"/>
    <property type="match status" value="2"/>
</dbReference>
<dbReference type="InterPro" id="IPR039790">
    <property type="entry name" value="CHRD1"/>
</dbReference>
<dbReference type="Gene3D" id="2.60.40.790">
    <property type="match status" value="1"/>
</dbReference>
<dbReference type="Gene3D" id="4.10.1130.20">
    <property type="match status" value="2"/>
</dbReference>
<dbReference type="PROSITE" id="PS51203">
    <property type="entry name" value="CS"/>
    <property type="match status" value="1"/>
</dbReference>
<evidence type="ECO:0000313" key="3">
    <source>
        <dbReference type="RefSeq" id="XP_018011056.1"/>
    </source>
</evidence>
<gene>
    <name evidence="3" type="primary">LOC108668367</name>
</gene>
<dbReference type="Proteomes" id="UP000694843">
    <property type="component" value="Unplaced"/>
</dbReference>
<dbReference type="InterPro" id="IPR008978">
    <property type="entry name" value="HSP20-like_chaperone"/>
</dbReference>
<proteinExistence type="predicted"/>
<dbReference type="InterPro" id="IPR007052">
    <property type="entry name" value="CS_dom"/>
</dbReference>
<feature type="region of interest" description="Disordered" evidence="1">
    <location>
        <begin position="305"/>
        <end position="341"/>
    </location>
</feature>
<dbReference type="PROSITE" id="PS51401">
    <property type="entry name" value="CHORD"/>
    <property type="match status" value="2"/>
</dbReference>
<dbReference type="InterPro" id="IPR007051">
    <property type="entry name" value="CHORD_dom"/>
</dbReference>
<keyword evidence="2" id="KW-1185">Reference proteome</keyword>
<reference evidence="3" key="1">
    <citation type="submission" date="2025-08" db="UniProtKB">
        <authorList>
            <consortium name="RefSeq"/>
        </authorList>
    </citation>
    <scope>IDENTIFICATION</scope>
    <source>
        <tissue evidence="3">Whole organism</tissue>
    </source>
</reference>
<sequence>MTEQMALCYNKGCGQKFNLDENSKDACIHHPGEPIFHDADKSWSCCKKRSKDFTEFLSMPGCTAGPHNPVKPVEAPKCEAPVNLPPPTSIQKPEPKERPSFDAEMTLLRPTISASLKQVLQKNAENEGGNEVVETDSETGIRIGETCKRNGCKATYEGRGSSLELCTYHPGGPVFHEGMKYWGCCRRKTTDFTEFLAQPGCCTDQHLWKIDQSTSRRSDCRYDWHQTSSHVYVTIYAKNVEPAYTTISVNSVRLSAYIRYSKNLVFQLDTELEGTIDPAQSSVTLAATKVEIKLRKDEARTWAKLQLEKRPPPAAAADESKPDEGNEELADDIDAVDLSDL</sequence>
<dbReference type="AlphaFoldDB" id="A0A8B7NBS8"/>
<dbReference type="PANTHER" id="PTHR46983:SF3">
    <property type="entry name" value="CHPADIPLOID STATE MAINTENANCE PROTEIN CHPA"/>
    <property type="match status" value="1"/>
</dbReference>
<feature type="compositionally biased region" description="Acidic residues" evidence="1">
    <location>
        <begin position="325"/>
        <end position="341"/>
    </location>
</feature>
<dbReference type="KEGG" id="hazt:108668367"/>
<dbReference type="OMA" id="KHRWVAK"/>
<dbReference type="Pfam" id="PF04969">
    <property type="entry name" value="CS"/>
    <property type="match status" value="1"/>
</dbReference>